<reference evidence="1" key="2">
    <citation type="submission" date="2021-12" db="EMBL/GenBank/DDBJ databases">
        <title>Resequencing data analysis of finger millet.</title>
        <authorList>
            <person name="Hatakeyama M."/>
            <person name="Aluri S."/>
            <person name="Balachadran M.T."/>
            <person name="Sivarajan S.R."/>
            <person name="Poveda L."/>
            <person name="Shimizu-Inatsugi R."/>
            <person name="Schlapbach R."/>
            <person name="Sreeman S.M."/>
            <person name="Shimizu K.K."/>
        </authorList>
    </citation>
    <scope>NUCLEOTIDE SEQUENCE</scope>
</reference>
<sequence length="73" mass="7809">MTCAAKIHSSLLLPTRPRAATIRRVVPSSSSSSPSSSRRNAAPPILLLWERLSCPHTPASSTLLHCTDQDSGE</sequence>
<gene>
    <name evidence="1" type="primary">gn00353</name>
    <name evidence="1" type="ORF">PR202_gn00353</name>
</gene>
<organism evidence="1 2">
    <name type="scientific">Eleusine coracana subsp. coracana</name>
    <dbReference type="NCBI Taxonomy" id="191504"/>
    <lineage>
        <taxon>Eukaryota</taxon>
        <taxon>Viridiplantae</taxon>
        <taxon>Streptophyta</taxon>
        <taxon>Embryophyta</taxon>
        <taxon>Tracheophyta</taxon>
        <taxon>Spermatophyta</taxon>
        <taxon>Magnoliopsida</taxon>
        <taxon>Liliopsida</taxon>
        <taxon>Poales</taxon>
        <taxon>Poaceae</taxon>
        <taxon>PACMAD clade</taxon>
        <taxon>Chloridoideae</taxon>
        <taxon>Cynodonteae</taxon>
        <taxon>Eleusininae</taxon>
        <taxon>Eleusine</taxon>
    </lineage>
</organism>
<reference evidence="1" key="1">
    <citation type="journal article" date="2018" name="DNA Res.">
        <title>Multiple hybrid de novo genome assembly of finger millet, an orphan allotetraploid crop.</title>
        <authorList>
            <person name="Hatakeyama M."/>
            <person name="Aluri S."/>
            <person name="Balachadran M.T."/>
            <person name="Sivarajan S.R."/>
            <person name="Patrignani A."/>
            <person name="Gruter S."/>
            <person name="Poveda L."/>
            <person name="Shimizu-Inatsugi R."/>
            <person name="Baeten J."/>
            <person name="Francoijs K.J."/>
            <person name="Nataraja K.N."/>
            <person name="Reddy Y.A.N."/>
            <person name="Phadnis S."/>
            <person name="Ravikumar R.L."/>
            <person name="Schlapbach R."/>
            <person name="Sreeman S.M."/>
            <person name="Shimizu K.K."/>
        </authorList>
    </citation>
    <scope>NUCLEOTIDE SEQUENCE</scope>
</reference>
<dbReference type="Proteomes" id="UP001054889">
    <property type="component" value="Unassembled WGS sequence"/>
</dbReference>
<protein>
    <submittedName>
        <fullName evidence="1">Uncharacterized protein</fullName>
    </submittedName>
</protein>
<dbReference type="EMBL" id="BQKI01000199">
    <property type="protein sequence ID" value="GJN41031.1"/>
    <property type="molecule type" value="Genomic_DNA"/>
</dbReference>
<comment type="caution">
    <text evidence="1">The sequence shown here is derived from an EMBL/GenBank/DDBJ whole genome shotgun (WGS) entry which is preliminary data.</text>
</comment>
<accession>A0AAV5G1R4</accession>
<dbReference type="AlphaFoldDB" id="A0AAV5G1R4"/>
<evidence type="ECO:0000313" key="1">
    <source>
        <dbReference type="EMBL" id="GJN41031.1"/>
    </source>
</evidence>
<proteinExistence type="predicted"/>
<name>A0AAV5G1R4_ELECO</name>
<keyword evidence="2" id="KW-1185">Reference proteome</keyword>
<evidence type="ECO:0000313" key="2">
    <source>
        <dbReference type="Proteomes" id="UP001054889"/>
    </source>
</evidence>